<dbReference type="GO" id="GO:0005975">
    <property type="term" value="P:carbohydrate metabolic process"/>
    <property type="evidence" value="ECO:0007669"/>
    <property type="project" value="InterPro"/>
</dbReference>
<dbReference type="Gene3D" id="3.20.20.80">
    <property type="entry name" value="Glycosidases"/>
    <property type="match status" value="1"/>
</dbReference>
<proteinExistence type="inferred from homology"/>
<dbReference type="InterPro" id="IPR017853">
    <property type="entry name" value="GH"/>
</dbReference>
<dbReference type="Gene3D" id="2.60.40.10">
    <property type="entry name" value="Immunoglobulins"/>
    <property type="match status" value="1"/>
</dbReference>
<name>A0AAE3DA53_9FIRM</name>
<dbReference type="SUPFAM" id="SSF81296">
    <property type="entry name" value="E set domains"/>
    <property type="match status" value="1"/>
</dbReference>
<feature type="domain" description="Glycosyl hydrolase family 13 catalytic" evidence="4">
    <location>
        <begin position="129"/>
        <end position="582"/>
    </location>
</feature>
<dbReference type="CDD" id="cd11338">
    <property type="entry name" value="AmyAc_CMD"/>
    <property type="match status" value="1"/>
</dbReference>
<evidence type="ECO:0000256" key="1">
    <source>
        <dbReference type="ARBA" id="ARBA00008061"/>
    </source>
</evidence>
<dbReference type="GO" id="GO:0004553">
    <property type="term" value="F:hydrolase activity, hydrolyzing O-glycosyl compounds"/>
    <property type="evidence" value="ECO:0007669"/>
    <property type="project" value="InterPro"/>
</dbReference>
<keyword evidence="2 5" id="KW-0378">Hydrolase</keyword>
<comment type="similarity">
    <text evidence="1">Belongs to the glycosyl hydrolase 13 family.</text>
</comment>
<dbReference type="CDD" id="cd02857">
    <property type="entry name" value="E_set_CDase_PDE_N"/>
    <property type="match status" value="1"/>
</dbReference>
<dbReference type="SUPFAM" id="SSF51445">
    <property type="entry name" value="(Trans)glycosidases"/>
    <property type="match status" value="1"/>
</dbReference>
<dbReference type="InterPro" id="IPR014756">
    <property type="entry name" value="Ig_E-set"/>
</dbReference>
<dbReference type="InterPro" id="IPR013780">
    <property type="entry name" value="Glyco_hydro_b"/>
</dbReference>
<dbReference type="RefSeq" id="WP_308459535.1">
    <property type="nucleotide sequence ID" value="NZ_JAJEPS010000009.1"/>
</dbReference>
<dbReference type="SUPFAM" id="SSF51011">
    <property type="entry name" value="Glycosyl hydrolase domain"/>
    <property type="match status" value="1"/>
</dbReference>
<dbReference type="PANTHER" id="PTHR10357">
    <property type="entry name" value="ALPHA-AMYLASE FAMILY MEMBER"/>
    <property type="match status" value="1"/>
</dbReference>
<dbReference type="InterPro" id="IPR004185">
    <property type="entry name" value="Glyco_hydro_13_lg-like_dom"/>
</dbReference>
<dbReference type="Gene3D" id="2.60.40.1180">
    <property type="entry name" value="Golgi alpha-mannosidase II"/>
    <property type="match status" value="1"/>
</dbReference>
<keyword evidence="6" id="KW-1185">Reference proteome</keyword>
<keyword evidence="3" id="KW-0326">Glycosidase</keyword>
<organism evidence="5 6">
    <name type="scientific">Hominiventricola filiformis</name>
    <dbReference type="NCBI Taxonomy" id="2885352"/>
    <lineage>
        <taxon>Bacteria</taxon>
        <taxon>Bacillati</taxon>
        <taxon>Bacillota</taxon>
        <taxon>Clostridia</taxon>
        <taxon>Lachnospirales</taxon>
        <taxon>Lachnospiraceae</taxon>
        <taxon>Hominiventricola</taxon>
    </lineage>
</organism>
<dbReference type="SMART" id="SM00642">
    <property type="entry name" value="Aamy"/>
    <property type="match status" value="1"/>
</dbReference>
<comment type="caution">
    <text evidence="5">The sequence shown here is derived from an EMBL/GenBank/DDBJ whole genome shotgun (WGS) entry which is preliminary data.</text>
</comment>
<dbReference type="PANTHER" id="PTHR10357:SF210">
    <property type="entry name" value="MALTODEXTRIN GLUCOSIDASE"/>
    <property type="match status" value="1"/>
</dbReference>
<protein>
    <submittedName>
        <fullName evidence="5">Glycoside hydrolase family 13 protein</fullName>
    </submittedName>
</protein>
<evidence type="ECO:0000256" key="3">
    <source>
        <dbReference type="ARBA" id="ARBA00023295"/>
    </source>
</evidence>
<dbReference type="Pfam" id="PF02903">
    <property type="entry name" value="Alpha-amylase_N"/>
    <property type="match status" value="1"/>
</dbReference>
<evidence type="ECO:0000313" key="5">
    <source>
        <dbReference type="EMBL" id="MCC2126558.1"/>
    </source>
</evidence>
<evidence type="ECO:0000256" key="2">
    <source>
        <dbReference type="ARBA" id="ARBA00022801"/>
    </source>
</evidence>
<dbReference type="EMBL" id="JAJEPS010000009">
    <property type="protein sequence ID" value="MCC2126558.1"/>
    <property type="molecule type" value="Genomic_DNA"/>
</dbReference>
<dbReference type="InterPro" id="IPR006047">
    <property type="entry name" value="GH13_cat_dom"/>
</dbReference>
<evidence type="ECO:0000313" key="6">
    <source>
        <dbReference type="Proteomes" id="UP001198220"/>
    </source>
</evidence>
<dbReference type="InterPro" id="IPR013783">
    <property type="entry name" value="Ig-like_fold"/>
</dbReference>
<evidence type="ECO:0000259" key="4">
    <source>
        <dbReference type="SMART" id="SM00642"/>
    </source>
</evidence>
<dbReference type="Pfam" id="PF00128">
    <property type="entry name" value="Alpha-amylase"/>
    <property type="match status" value="2"/>
</dbReference>
<dbReference type="Proteomes" id="UP001198220">
    <property type="component" value="Unassembled WGS sequence"/>
</dbReference>
<dbReference type="AlphaFoldDB" id="A0AAE3DA53"/>
<gene>
    <name evidence="5" type="ORF">LKD36_10230</name>
</gene>
<sequence>MWGNEKFNQKALFSDESGNYRKPAEPDRGERVEIKFRTARNDVDLVYLICGNQKTAMEKTYSKDMFDYYVCALGPLEGPVHYFFEIIAGNQRCFYNKLGVTEDLQEAYAFRILPDFHTPDWAKGAVMYQIFTDRFRNGEPSNDVEDREYFYTGRYVHKVKDWEKLPDAYDVHTFYGGDLPGVGEKLDYLQELGIEVLYLNPIFVSPSNHKYDTQDYDYIDPHLTVIAEDGGECLTEGDLDNSHAAKYQKRVVDKKNLDASNAYFAEFVKEVHARGMRIILDGVFNHCGSFNKWLDRECLYEGDGTYEKGAYVSASSPYRDFFKFNNEHEWPYNPYYDGWWGHDTLPKLNYEQSPNLREYILHIAEKWLKPPYSVDGWRLDVAADLGYSEAYNHDFWRAFRQRVKKTNPEALILAEHYGDCSAWLQGDQWDSVMNYDAFMEPITWFLTGMEKHSDDRRDDLYGNAGAFQDAMLRNMARFCEPSLETAMNELSNHDHSRFLTRTNRKVGRIHTLGAAEASEGIRKGVMKEAVVFQMTWVGCPTVYYGDEAGLCGFTDPDNRRTYPWGREDQDLLAFHREMIRIRKEHPVLRYGSTRFLTMEEQFISYGRFDGRETILVLMNNAQEERKVEIPVWMAEVPEEAKLECLMETSETGYSTKNDRYPVRNGILSLTVPGVCGMVLHICSYIG</sequence>
<reference evidence="5 6" key="1">
    <citation type="submission" date="2021-10" db="EMBL/GenBank/DDBJ databases">
        <title>Anaerobic single-cell dispensing facilitates the cultivation of human gut bacteria.</title>
        <authorList>
            <person name="Afrizal A."/>
        </authorList>
    </citation>
    <scope>NUCLEOTIDE SEQUENCE [LARGE SCALE GENOMIC DNA]</scope>
    <source>
        <strain evidence="5 6">CLA-AA-H276</strain>
    </source>
</reference>
<accession>A0AAE3DA53</accession>